<dbReference type="AlphaFoldDB" id="A0A6M2DZ60"/>
<name>A0A6M2DZ60_XENCH</name>
<evidence type="ECO:0000313" key="1">
    <source>
        <dbReference type="EMBL" id="NOV49867.1"/>
    </source>
</evidence>
<sequence>MLFKTPILIYSSQFWITTAPTHKTKIRVQNDAIILIISKYRDPETRFYYCTEHIHENANLPKLWQFNTEAARALLRRCRESDDPPIRNT</sequence>
<reference evidence="1" key="1">
    <citation type="submission" date="2020-03" db="EMBL/GenBank/DDBJ databases">
        <title>Transcriptomic Profiling of the Digestive Tract of the Rat Flea, Xenopsylla cheopis, Following Blood Feeding and Infection with Yersinia pestis.</title>
        <authorList>
            <person name="Bland D.M."/>
            <person name="Martens C.A."/>
            <person name="Virtaneva K."/>
            <person name="Kanakabandi K."/>
            <person name="Long D."/>
            <person name="Rosenke R."/>
            <person name="Saturday G.A."/>
            <person name="Hoyt F.H."/>
            <person name="Bruno D.P."/>
            <person name="Ribeiro J.M.C."/>
            <person name="Hinnebusch J."/>
        </authorList>
    </citation>
    <scope>NUCLEOTIDE SEQUENCE</scope>
</reference>
<protein>
    <submittedName>
        <fullName evidence="1">Putative secreted protein</fullName>
    </submittedName>
</protein>
<proteinExistence type="predicted"/>
<organism evidence="1">
    <name type="scientific">Xenopsylla cheopis</name>
    <name type="common">Oriental rat flea</name>
    <name type="synonym">Pulex cheopis</name>
    <dbReference type="NCBI Taxonomy" id="163159"/>
    <lineage>
        <taxon>Eukaryota</taxon>
        <taxon>Metazoa</taxon>
        <taxon>Ecdysozoa</taxon>
        <taxon>Arthropoda</taxon>
        <taxon>Hexapoda</taxon>
        <taxon>Insecta</taxon>
        <taxon>Pterygota</taxon>
        <taxon>Neoptera</taxon>
        <taxon>Endopterygota</taxon>
        <taxon>Siphonaptera</taxon>
        <taxon>Pulicidae</taxon>
        <taxon>Xenopsyllinae</taxon>
        <taxon>Xenopsylla</taxon>
    </lineage>
</organism>
<dbReference type="EMBL" id="GIIL01006141">
    <property type="protein sequence ID" value="NOV49867.1"/>
    <property type="molecule type" value="Transcribed_RNA"/>
</dbReference>
<accession>A0A6M2DZ60</accession>